<name>A0AAE1EMA2_PETCI</name>
<dbReference type="AlphaFoldDB" id="A0AAE1EMA2"/>
<evidence type="ECO:0000313" key="3">
    <source>
        <dbReference type="Proteomes" id="UP001286313"/>
    </source>
</evidence>
<feature type="region of interest" description="Disordered" evidence="1">
    <location>
        <begin position="273"/>
        <end position="333"/>
    </location>
</feature>
<dbReference type="EMBL" id="JAWQEG010006576">
    <property type="protein sequence ID" value="KAK3854441.1"/>
    <property type="molecule type" value="Genomic_DNA"/>
</dbReference>
<organism evidence="2 3">
    <name type="scientific">Petrolisthes cinctipes</name>
    <name type="common">Flat porcelain crab</name>
    <dbReference type="NCBI Taxonomy" id="88211"/>
    <lineage>
        <taxon>Eukaryota</taxon>
        <taxon>Metazoa</taxon>
        <taxon>Ecdysozoa</taxon>
        <taxon>Arthropoda</taxon>
        <taxon>Crustacea</taxon>
        <taxon>Multicrustacea</taxon>
        <taxon>Malacostraca</taxon>
        <taxon>Eumalacostraca</taxon>
        <taxon>Eucarida</taxon>
        <taxon>Decapoda</taxon>
        <taxon>Pleocyemata</taxon>
        <taxon>Anomura</taxon>
        <taxon>Galatheoidea</taxon>
        <taxon>Porcellanidae</taxon>
        <taxon>Petrolisthes</taxon>
    </lineage>
</organism>
<keyword evidence="3" id="KW-1185">Reference proteome</keyword>
<proteinExistence type="predicted"/>
<feature type="compositionally biased region" description="Low complexity" evidence="1">
    <location>
        <begin position="301"/>
        <end position="315"/>
    </location>
</feature>
<accession>A0AAE1EMA2</accession>
<sequence>MIDEYTTRKGQQGGVRVGRGKVNMVGKEYTTRKGQQVPAYRHPPFLPSNPPSHPTVIPTSSLPSPSPVPAYRHPPFNPFPSPVPAYRHPTSSLPIPLPSLPSSPRPILPSSHFIPSHPPSLPPFPSPIPSSLPPFTPPIPSSLHPFTSPVPSHPPSFPPFTSPVPYPLPLSPCCTFDLSYISVVSFLPIFLAPTHSSSSLLPGLYFTSLGLHPDHFNVSLYLSSTSIFPGYHTLFLVTITNIVPTTPSPPPYLYPLLPSAPPYLYPDFHPRPSPTSPNASYPSPLLSRLATHPTGHHHASPPRQSSPHPPSIALLPTPPPPPTHSTASLQRSSFTSRASQSLLDLSFSPTLTFSPFFFRNF</sequence>
<feature type="region of interest" description="Disordered" evidence="1">
    <location>
        <begin position="29"/>
        <end position="66"/>
    </location>
</feature>
<dbReference type="Proteomes" id="UP001286313">
    <property type="component" value="Unassembled WGS sequence"/>
</dbReference>
<comment type="caution">
    <text evidence="2">The sequence shown here is derived from an EMBL/GenBank/DDBJ whole genome shotgun (WGS) entry which is preliminary data.</text>
</comment>
<evidence type="ECO:0000313" key="2">
    <source>
        <dbReference type="EMBL" id="KAK3854441.1"/>
    </source>
</evidence>
<gene>
    <name evidence="2" type="ORF">Pcinc_039087</name>
</gene>
<feature type="compositionally biased region" description="Pro residues" evidence="1">
    <location>
        <begin position="44"/>
        <end position="53"/>
    </location>
</feature>
<reference evidence="2" key="1">
    <citation type="submission" date="2023-10" db="EMBL/GenBank/DDBJ databases">
        <title>Genome assemblies of two species of porcelain crab, Petrolisthes cinctipes and Petrolisthes manimaculis (Anomura: Porcellanidae).</title>
        <authorList>
            <person name="Angst P."/>
        </authorList>
    </citation>
    <scope>NUCLEOTIDE SEQUENCE</scope>
    <source>
        <strain evidence="2">PB745_01</strain>
        <tissue evidence="2">Gill</tissue>
    </source>
</reference>
<protein>
    <submittedName>
        <fullName evidence="2">Uncharacterized protein</fullName>
    </submittedName>
</protein>
<feature type="compositionally biased region" description="Low complexity" evidence="1">
    <location>
        <begin position="54"/>
        <end position="63"/>
    </location>
</feature>
<evidence type="ECO:0000256" key="1">
    <source>
        <dbReference type="SAM" id="MobiDB-lite"/>
    </source>
</evidence>